<feature type="region of interest" description="Disordered" evidence="1">
    <location>
        <begin position="1"/>
        <end position="48"/>
    </location>
</feature>
<evidence type="ECO:0000313" key="2">
    <source>
        <dbReference type="EMBL" id="BAJ85872.1"/>
    </source>
</evidence>
<reference evidence="2" key="1">
    <citation type="journal article" date="2011" name="Plant Physiol.">
        <title>Comprehensive sequence analysis of 24,783 barley full-length cDNAs derived from 12 clone libraries.</title>
        <authorList>
            <person name="Matsumoto T."/>
            <person name="Tanaka T."/>
            <person name="Sakai H."/>
            <person name="Amano N."/>
            <person name="Kanamori H."/>
            <person name="Kurita K."/>
            <person name="Kikuta A."/>
            <person name="Kamiya K."/>
            <person name="Yamamoto M."/>
            <person name="Ikawa H."/>
            <person name="Fujii N."/>
            <person name="Hori K."/>
            <person name="Itoh T."/>
            <person name="Sato K."/>
        </authorList>
    </citation>
    <scope>NUCLEOTIDE SEQUENCE</scope>
    <source>
        <tissue evidence="2">Shoot</tissue>
    </source>
</reference>
<accession>F2CSQ1</accession>
<evidence type="ECO:0000256" key="1">
    <source>
        <dbReference type="SAM" id="MobiDB-lite"/>
    </source>
</evidence>
<sequence length="48" mass="4969">MEPVRGGSGGGRGWAVSCAPRAIPHGAGTRLDGACRRSPRRGQGESHR</sequence>
<organism evidence="2">
    <name type="scientific">Hordeum vulgare subsp. vulgare</name>
    <name type="common">Domesticated barley</name>
    <dbReference type="NCBI Taxonomy" id="112509"/>
    <lineage>
        <taxon>Eukaryota</taxon>
        <taxon>Viridiplantae</taxon>
        <taxon>Streptophyta</taxon>
        <taxon>Embryophyta</taxon>
        <taxon>Tracheophyta</taxon>
        <taxon>Spermatophyta</taxon>
        <taxon>Magnoliopsida</taxon>
        <taxon>Liliopsida</taxon>
        <taxon>Poales</taxon>
        <taxon>Poaceae</taxon>
        <taxon>BOP clade</taxon>
        <taxon>Pooideae</taxon>
        <taxon>Triticodae</taxon>
        <taxon>Triticeae</taxon>
        <taxon>Hordeinae</taxon>
        <taxon>Hordeum</taxon>
    </lineage>
</organism>
<dbReference type="AlphaFoldDB" id="F2CSQ1"/>
<dbReference type="EMBL" id="AK354653">
    <property type="protein sequence ID" value="BAJ85872.1"/>
    <property type="molecule type" value="mRNA"/>
</dbReference>
<name>F2CSQ1_HORVV</name>
<protein>
    <submittedName>
        <fullName evidence="2">Predicted protein</fullName>
    </submittedName>
</protein>
<feature type="compositionally biased region" description="Gly residues" evidence="1">
    <location>
        <begin position="1"/>
        <end position="13"/>
    </location>
</feature>
<proteinExistence type="evidence at transcript level"/>